<sequence>MAHLPLTPELRDIVELISDVQQCQGTPFLVVNTDEHSDQARVRIKLDPGAMFAFYRLQLAKQTMPAQRLIQLALKSPATWVNGNGHEFEPDYAWIACTNEGFSFKATDSQGKLLAQSEIFTPTQLNEAFADSEVMNQGDEVAIRVGQAASYADSKVEHTVLHHEKRHLQPSCKY</sequence>
<name>A0A3A1YX23_9BURK</name>
<dbReference type="OrthoDB" id="10009151at2"/>
<dbReference type="Proteomes" id="UP000266206">
    <property type="component" value="Unassembled WGS sequence"/>
</dbReference>
<protein>
    <submittedName>
        <fullName evidence="1">Uncharacterized protein</fullName>
    </submittedName>
</protein>
<organism evidence="1 2">
    <name type="scientific">Neopusillimonas maritima</name>
    <dbReference type="NCBI Taxonomy" id="2026239"/>
    <lineage>
        <taxon>Bacteria</taxon>
        <taxon>Pseudomonadati</taxon>
        <taxon>Pseudomonadota</taxon>
        <taxon>Betaproteobacteria</taxon>
        <taxon>Burkholderiales</taxon>
        <taxon>Alcaligenaceae</taxon>
        <taxon>Neopusillimonas</taxon>
    </lineage>
</organism>
<dbReference type="RefSeq" id="WP_119516035.1">
    <property type="nucleotide sequence ID" value="NZ_NQYH01000005.1"/>
</dbReference>
<dbReference type="AlphaFoldDB" id="A0A3A1YX23"/>
<comment type="caution">
    <text evidence="1">The sequence shown here is derived from an EMBL/GenBank/DDBJ whole genome shotgun (WGS) entry which is preliminary data.</text>
</comment>
<gene>
    <name evidence="1" type="ORF">CJP73_07760</name>
</gene>
<reference evidence="1 2" key="1">
    <citation type="submission" date="2017-08" db="EMBL/GenBank/DDBJ databases">
        <title>Pusillimonas indicus sp. nov., a member of the family Alcaligenaceae isolated from surface seawater.</title>
        <authorList>
            <person name="Li J."/>
        </authorList>
    </citation>
    <scope>NUCLEOTIDE SEQUENCE [LARGE SCALE GENOMIC DNA]</scope>
    <source>
        <strain evidence="1 2">L52-1-41</strain>
    </source>
</reference>
<dbReference type="EMBL" id="NQYH01000005">
    <property type="protein sequence ID" value="RIY41034.1"/>
    <property type="molecule type" value="Genomic_DNA"/>
</dbReference>
<evidence type="ECO:0000313" key="1">
    <source>
        <dbReference type="EMBL" id="RIY41034.1"/>
    </source>
</evidence>
<accession>A0A3A1YX23</accession>
<proteinExistence type="predicted"/>
<evidence type="ECO:0000313" key="2">
    <source>
        <dbReference type="Proteomes" id="UP000266206"/>
    </source>
</evidence>